<keyword evidence="9 18" id="KW-0472">Membrane</keyword>
<evidence type="ECO:0000256" key="16">
    <source>
        <dbReference type="ARBA" id="ARBA00049902"/>
    </source>
</evidence>
<evidence type="ECO:0000256" key="5">
    <source>
        <dbReference type="ARBA" id="ARBA00022692"/>
    </source>
</evidence>
<organism evidence="19 20">
    <name type="scientific">Demequina activiva</name>
    <dbReference type="NCBI Taxonomy" id="1582364"/>
    <lineage>
        <taxon>Bacteria</taxon>
        <taxon>Bacillati</taxon>
        <taxon>Actinomycetota</taxon>
        <taxon>Actinomycetes</taxon>
        <taxon>Micrococcales</taxon>
        <taxon>Demequinaceae</taxon>
        <taxon>Demequina</taxon>
    </lineage>
</organism>
<evidence type="ECO:0000313" key="20">
    <source>
        <dbReference type="Proteomes" id="UP000652354"/>
    </source>
</evidence>
<evidence type="ECO:0000256" key="7">
    <source>
        <dbReference type="ARBA" id="ARBA00022984"/>
    </source>
</evidence>
<proteinExistence type="inferred from homology"/>
<feature type="transmembrane region" description="Helical" evidence="18">
    <location>
        <begin position="200"/>
        <end position="216"/>
    </location>
</feature>
<dbReference type="PANTHER" id="PTHR30474:SF2">
    <property type="entry name" value="PEPTIDOGLYCAN GLYCOSYLTRANSFERASE FTSW-RELATED"/>
    <property type="match status" value="1"/>
</dbReference>
<sequence>MTATAPRRTQNPSAPSGSPVLTYYLLAAATALLVVVGLAVVLSSTSSDALNRDGGNPYSLFLIQAAALGIGLAALVFGSRMPVAFWKRVAAPILLGSLVLLVVVVFAGVASGGNKNWLPVGRVTFQPSEVAKLGLALFLGVALSVGRRQLGTLKGLLVPGGVAVAAVLGLVLVGRDMGTALVIALMAAAAYWVAGAPLRYFAVAGAAGVVGILVLLNDGTSRNSRIDAWLNPESCDAQGACMQTLHGTWALASGGLWGLGPGMSREKWGYLPVADSDFIFSIIGEEYGLVGTLLMLIAFGMIIVAVNRLVTRHSDPFVQIAAAAIGAWIVGQACINIAVVVGLAPVTGVPLPLVSSGGSSLIVSLAAIGVLMAFARREPGAHEALSARPSVIKRSFAVIARGRRG</sequence>
<evidence type="ECO:0000256" key="2">
    <source>
        <dbReference type="ARBA" id="ARBA00004752"/>
    </source>
</evidence>
<evidence type="ECO:0000313" key="19">
    <source>
        <dbReference type="EMBL" id="GIG54288.1"/>
    </source>
</evidence>
<dbReference type="GO" id="GO:0009252">
    <property type="term" value="P:peptidoglycan biosynthetic process"/>
    <property type="evidence" value="ECO:0007669"/>
    <property type="project" value="UniProtKB-KW"/>
</dbReference>
<dbReference type="GO" id="GO:0008360">
    <property type="term" value="P:regulation of cell shape"/>
    <property type="evidence" value="ECO:0007669"/>
    <property type="project" value="UniProtKB-KW"/>
</dbReference>
<dbReference type="AlphaFoldDB" id="A0A919Q4S9"/>
<dbReference type="InterPro" id="IPR001182">
    <property type="entry name" value="FtsW/RodA"/>
</dbReference>
<keyword evidence="6" id="KW-0133">Cell shape</keyword>
<feature type="transmembrane region" description="Helical" evidence="18">
    <location>
        <begin position="177"/>
        <end position="193"/>
    </location>
</feature>
<dbReference type="GO" id="GO:0015648">
    <property type="term" value="F:lipid-linked peptidoglycan transporter activity"/>
    <property type="evidence" value="ECO:0007669"/>
    <property type="project" value="TreeGrafter"/>
</dbReference>
<comment type="catalytic activity">
    <reaction evidence="16">
        <text>[GlcNAc-(1-&gt;4)-Mur2Ac(oyl-L-Ala-gamma-D-Glu-L-Lys-D-Ala-D-Ala)](n)-di-trans,octa-cis-undecaprenyl diphosphate + beta-D-GlcNAc-(1-&gt;4)-Mur2Ac(oyl-L-Ala-gamma-D-Glu-L-Lys-D-Ala-D-Ala)-di-trans,octa-cis-undecaprenyl diphosphate = [GlcNAc-(1-&gt;4)-Mur2Ac(oyl-L-Ala-gamma-D-Glu-L-Lys-D-Ala-D-Ala)](n+1)-di-trans,octa-cis-undecaprenyl diphosphate + di-trans,octa-cis-undecaprenyl diphosphate + H(+)</text>
        <dbReference type="Rhea" id="RHEA:23708"/>
        <dbReference type="Rhea" id="RHEA-COMP:9602"/>
        <dbReference type="Rhea" id="RHEA-COMP:9603"/>
        <dbReference type="ChEBI" id="CHEBI:15378"/>
        <dbReference type="ChEBI" id="CHEBI:58405"/>
        <dbReference type="ChEBI" id="CHEBI:60033"/>
        <dbReference type="ChEBI" id="CHEBI:78435"/>
        <dbReference type="EC" id="2.4.99.28"/>
    </reaction>
</comment>
<evidence type="ECO:0000256" key="4">
    <source>
        <dbReference type="ARBA" id="ARBA00022679"/>
    </source>
</evidence>
<dbReference type="InterPro" id="IPR018365">
    <property type="entry name" value="Cell_cycle_FtsW-rel_CS"/>
</dbReference>
<feature type="transmembrane region" description="Helical" evidence="18">
    <location>
        <begin position="153"/>
        <end position="171"/>
    </location>
</feature>
<keyword evidence="4" id="KW-0808">Transferase</keyword>
<keyword evidence="5 18" id="KW-0812">Transmembrane</keyword>
<keyword evidence="20" id="KW-1185">Reference proteome</keyword>
<dbReference type="RefSeq" id="WP_203653881.1">
    <property type="nucleotide sequence ID" value="NZ_BONR01000002.1"/>
</dbReference>
<protein>
    <recommendedName>
        <fullName evidence="13">Probable peptidoglycan glycosyltransferase FtsW</fullName>
        <ecNumber evidence="15">2.4.99.28</ecNumber>
    </recommendedName>
    <alternativeName>
        <fullName evidence="14">Cell division protein FtsW</fullName>
    </alternativeName>
    <alternativeName>
        <fullName evidence="11">Cell wall polymerase</fullName>
    </alternativeName>
    <alternativeName>
        <fullName evidence="10">Peptidoglycan polymerase</fullName>
    </alternativeName>
</protein>
<evidence type="ECO:0000256" key="14">
    <source>
        <dbReference type="ARBA" id="ARBA00041418"/>
    </source>
</evidence>
<keyword evidence="7" id="KW-0573">Peptidoglycan synthesis</keyword>
<comment type="pathway">
    <text evidence="2">Cell wall biogenesis; peptidoglycan biosynthesis.</text>
</comment>
<keyword evidence="8 18" id="KW-1133">Transmembrane helix</keyword>
<evidence type="ECO:0000256" key="12">
    <source>
        <dbReference type="ARBA" id="ARBA00038053"/>
    </source>
</evidence>
<evidence type="ECO:0000256" key="10">
    <source>
        <dbReference type="ARBA" id="ARBA00032370"/>
    </source>
</evidence>
<reference evidence="19" key="1">
    <citation type="submission" date="2021-01" db="EMBL/GenBank/DDBJ databases">
        <title>Whole genome shotgun sequence of Demequina activiva NBRC 110675.</title>
        <authorList>
            <person name="Komaki H."/>
            <person name="Tamura T."/>
        </authorList>
    </citation>
    <scope>NUCLEOTIDE SEQUENCE</scope>
    <source>
        <strain evidence="19">NBRC 110675</strain>
    </source>
</reference>
<dbReference type="EC" id="2.4.99.28" evidence="15"/>
<evidence type="ECO:0000256" key="15">
    <source>
        <dbReference type="ARBA" id="ARBA00044770"/>
    </source>
</evidence>
<feature type="transmembrane region" description="Helical" evidence="18">
    <location>
        <begin position="287"/>
        <end position="310"/>
    </location>
</feature>
<feature type="transmembrane region" description="Helical" evidence="18">
    <location>
        <begin position="130"/>
        <end position="146"/>
    </location>
</feature>
<feature type="transmembrane region" description="Helical" evidence="18">
    <location>
        <begin position="317"/>
        <end position="341"/>
    </location>
</feature>
<dbReference type="Pfam" id="PF01098">
    <property type="entry name" value="FTSW_RODA_SPOVE"/>
    <property type="match status" value="1"/>
</dbReference>
<evidence type="ECO:0000256" key="3">
    <source>
        <dbReference type="ARBA" id="ARBA00022676"/>
    </source>
</evidence>
<dbReference type="EMBL" id="BONR01000002">
    <property type="protein sequence ID" value="GIG54288.1"/>
    <property type="molecule type" value="Genomic_DNA"/>
</dbReference>
<name>A0A919Q4S9_9MICO</name>
<evidence type="ECO:0000256" key="1">
    <source>
        <dbReference type="ARBA" id="ARBA00004141"/>
    </source>
</evidence>
<evidence type="ECO:0000256" key="17">
    <source>
        <dbReference type="ARBA" id="ARBA00049966"/>
    </source>
</evidence>
<evidence type="ECO:0000256" key="9">
    <source>
        <dbReference type="ARBA" id="ARBA00023136"/>
    </source>
</evidence>
<comment type="function">
    <text evidence="17">Peptidoglycan polymerase that is essential for cell division.</text>
</comment>
<evidence type="ECO:0000256" key="8">
    <source>
        <dbReference type="ARBA" id="ARBA00022989"/>
    </source>
</evidence>
<gene>
    <name evidence="19" type="ORF">Dac01nite_10400</name>
</gene>
<dbReference type="GO" id="GO:0008955">
    <property type="term" value="F:peptidoglycan glycosyltransferase activity"/>
    <property type="evidence" value="ECO:0007669"/>
    <property type="project" value="UniProtKB-EC"/>
</dbReference>
<feature type="transmembrane region" description="Helical" evidence="18">
    <location>
        <begin position="89"/>
        <end position="110"/>
    </location>
</feature>
<evidence type="ECO:0000256" key="11">
    <source>
        <dbReference type="ARBA" id="ARBA00033270"/>
    </source>
</evidence>
<evidence type="ECO:0000256" key="18">
    <source>
        <dbReference type="SAM" id="Phobius"/>
    </source>
</evidence>
<keyword evidence="3" id="KW-0328">Glycosyltransferase</keyword>
<feature type="transmembrane region" description="Helical" evidence="18">
    <location>
        <begin position="21"/>
        <end position="46"/>
    </location>
</feature>
<feature type="transmembrane region" description="Helical" evidence="18">
    <location>
        <begin position="58"/>
        <end position="77"/>
    </location>
</feature>
<comment type="caution">
    <text evidence="19">The sequence shown here is derived from an EMBL/GenBank/DDBJ whole genome shotgun (WGS) entry which is preliminary data.</text>
</comment>
<comment type="similarity">
    <text evidence="12">Belongs to the SEDS family. FtsW subfamily.</text>
</comment>
<feature type="transmembrane region" description="Helical" evidence="18">
    <location>
        <begin position="353"/>
        <end position="375"/>
    </location>
</feature>
<dbReference type="Proteomes" id="UP000652354">
    <property type="component" value="Unassembled WGS sequence"/>
</dbReference>
<accession>A0A919Q4S9</accession>
<dbReference type="GO" id="GO:0051301">
    <property type="term" value="P:cell division"/>
    <property type="evidence" value="ECO:0007669"/>
    <property type="project" value="InterPro"/>
</dbReference>
<comment type="subcellular location">
    <subcellularLocation>
        <location evidence="1">Membrane</location>
        <topology evidence="1">Multi-pass membrane protein</topology>
    </subcellularLocation>
</comment>
<dbReference type="PROSITE" id="PS00428">
    <property type="entry name" value="FTSW_RODA_SPOVE"/>
    <property type="match status" value="1"/>
</dbReference>
<dbReference type="GO" id="GO:0032153">
    <property type="term" value="C:cell division site"/>
    <property type="evidence" value="ECO:0007669"/>
    <property type="project" value="TreeGrafter"/>
</dbReference>
<evidence type="ECO:0000256" key="6">
    <source>
        <dbReference type="ARBA" id="ARBA00022960"/>
    </source>
</evidence>
<evidence type="ECO:0000256" key="13">
    <source>
        <dbReference type="ARBA" id="ARBA00041185"/>
    </source>
</evidence>
<dbReference type="PANTHER" id="PTHR30474">
    <property type="entry name" value="CELL CYCLE PROTEIN"/>
    <property type="match status" value="1"/>
</dbReference>
<dbReference type="GO" id="GO:0005886">
    <property type="term" value="C:plasma membrane"/>
    <property type="evidence" value="ECO:0007669"/>
    <property type="project" value="TreeGrafter"/>
</dbReference>